<dbReference type="Proteomes" id="UP000001488">
    <property type="component" value="Chromosome"/>
</dbReference>
<evidence type="ECO:0000256" key="2">
    <source>
        <dbReference type="ARBA" id="ARBA00022630"/>
    </source>
</evidence>
<dbReference type="PANTHER" id="PTHR43374">
    <property type="entry name" value="FLAVIN PRENYLTRANSFERASE"/>
    <property type="match status" value="1"/>
</dbReference>
<feature type="binding site" evidence="5">
    <location>
        <begin position="79"/>
        <end position="82"/>
    </location>
    <ligand>
        <name>FMN</name>
        <dbReference type="ChEBI" id="CHEBI:58210"/>
    </ligand>
</feature>
<protein>
    <recommendedName>
        <fullName evidence="5">Flavin prenyltransferase UbiX</fullName>
        <ecNumber evidence="5">2.5.1.129</ecNumber>
    </recommendedName>
</protein>
<feature type="binding site" evidence="5">
    <location>
        <begin position="9"/>
        <end position="11"/>
    </location>
    <ligand>
        <name>FMN</name>
        <dbReference type="ChEBI" id="CHEBI:58210"/>
    </ligand>
</feature>
<dbReference type="PANTHER" id="PTHR43374:SF1">
    <property type="entry name" value="FLAVIN PRENYLTRANSFERASE PAD1, MITOCHONDRIAL"/>
    <property type="match status" value="1"/>
</dbReference>
<comment type="caution">
    <text evidence="5">Lacks conserved residue(s) required for the propagation of feature annotation.</text>
</comment>
<dbReference type="RefSeq" id="WP_015858724.1">
    <property type="nucleotide sequence ID" value="NC_012804.1"/>
</dbReference>
<keyword evidence="1 5" id="KW-0637">Prenyltransferase</keyword>
<dbReference type="Pfam" id="PF02441">
    <property type="entry name" value="Flavoprotein"/>
    <property type="match status" value="1"/>
</dbReference>
<dbReference type="HOGENOM" id="CLU_074522_0_1_2"/>
<dbReference type="GO" id="GO:0016831">
    <property type="term" value="F:carboxy-lyase activity"/>
    <property type="evidence" value="ECO:0007669"/>
    <property type="project" value="TreeGrafter"/>
</dbReference>
<evidence type="ECO:0000313" key="7">
    <source>
        <dbReference type="EMBL" id="ACS33611.1"/>
    </source>
</evidence>
<keyword evidence="2 5" id="KW-0285">Flavoprotein</keyword>
<dbReference type="EMBL" id="CP001398">
    <property type="protein sequence ID" value="ACS33611.1"/>
    <property type="molecule type" value="Genomic_DNA"/>
</dbReference>
<gene>
    <name evidence="5 7" type="primary">ubiX</name>
    <name evidence="7" type="ordered locus">TGAM_1109</name>
</gene>
<dbReference type="eggNOG" id="arCOG01703">
    <property type="taxonomic scope" value="Archaea"/>
</dbReference>
<name>C5A5U9_THEGJ</name>
<dbReference type="KEGG" id="tga:TGAM_1109"/>
<feature type="binding site" evidence="5">
    <location>
        <position position="114"/>
    </location>
    <ligand>
        <name>FMN</name>
        <dbReference type="ChEBI" id="CHEBI:58210"/>
    </ligand>
</feature>
<comment type="function">
    <text evidence="5">Flavin prenyltransferase that catalyzes the synthesis of the prenylated FMN cofactor (prenyl-FMN) for 4-hydroxy-3-polyprenylbenzoic acid decarboxylase UbiD. The prenyltransferase is metal-independent and links a dimethylallyl moiety from dimethylallyl monophosphate (DMAP) to the flavin N5 and C6 atoms of FMN.</text>
</comment>
<dbReference type="InterPro" id="IPR036551">
    <property type="entry name" value="Flavin_trans-like"/>
</dbReference>
<feature type="binding site" evidence="5">
    <location>
        <position position="160"/>
    </location>
    <ligand>
        <name>dimethylallyl phosphate</name>
        <dbReference type="ChEBI" id="CHEBI:88052"/>
    </ligand>
</feature>
<evidence type="ECO:0000313" key="8">
    <source>
        <dbReference type="Proteomes" id="UP000001488"/>
    </source>
</evidence>
<dbReference type="HAMAP" id="MF_01984">
    <property type="entry name" value="ubiX_pad"/>
    <property type="match status" value="1"/>
</dbReference>
<comment type="similarity">
    <text evidence="5">Belongs to the UbiX/PAD1 family.</text>
</comment>
<keyword evidence="3 5" id="KW-0288">FMN</keyword>
<comment type="catalytic activity">
    <reaction evidence="5">
        <text>dimethylallyl phosphate + FMNH2 = prenylated FMNH2 + phosphate</text>
        <dbReference type="Rhea" id="RHEA:37743"/>
        <dbReference type="ChEBI" id="CHEBI:43474"/>
        <dbReference type="ChEBI" id="CHEBI:57618"/>
        <dbReference type="ChEBI" id="CHEBI:87467"/>
        <dbReference type="ChEBI" id="CHEBI:88052"/>
        <dbReference type="EC" id="2.5.1.129"/>
    </reaction>
</comment>
<organism evidence="7 8">
    <name type="scientific">Thermococcus gammatolerans (strain DSM 15229 / JCM 11827 / EJ3)</name>
    <dbReference type="NCBI Taxonomy" id="593117"/>
    <lineage>
        <taxon>Archaea</taxon>
        <taxon>Methanobacteriati</taxon>
        <taxon>Methanobacteriota</taxon>
        <taxon>Thermococci</taxon>
        <taxon>Thermococcales</taxon>
        <taxon>Thermococcaceae</taxon>
        <taxon>Thermococcus</taxon>
    </lineage>
</organism>
<dbReference type="PaxDb" id="593117-TGAM_1109"/>
<dbReference type="Gene3D" id="3.40.50.1950">
    <property type="entry name" value="Flavin prenyltransferase-like"/>
    <property type="match status" value="1"/>
</dbReference>
<evidence type="ECO:0000256" key="5">
    <source>
        <dbReference type="HAMAP-Rule" id="MF_01984"/>
    </source>
</evidence>
<dbReference type="GO" id="GO:0106141">
    <property type="term" value="F:flavin prenyltransferase activity"/>
    <property type="evidence" value="ECO:0007669"/>
    <property type="project" value="UniProtKB-EC"/>
</dbReference>
<dbReference type="NCBIfam" id="TIGR00421">
    <property type="entry name" value="ubiX_pad"/>
    <property type="match status" value="1"/>
</dbReference>
<feature type="binding site" evidence="5">
    <location>
        <position position="144"/>
    </location>
    <ligand>
        <name>dimethylallyl phosphate</name>
        <dbReference type="ChEBI" id="CHEBI:88052"/>
    </ligand>
</feature>
<keyword evidence="8" id="KW-1185">Reference proteome</keyword>
<dbReference type="GeneID" id="7986983"/>
<feature type="binding site" evidence="5">
    <location>
        <position position="35"/>
    </location>
    <ligand>
        <name>FMN</name>
        <dbReference type="ChEBI" id="CHEBI:58210"/>
    </ligand>
</feature>
<dbReference type="AlphaFoldDB" id="C5A5U9"/>
<evidence type="ECO:0000256" key="3">
    <source>
        <dbReference type="ARBA" id="ARBA00022643"/>
    </source>
</evidence>
<dbReference type="STRING" id="593117.TGAM_1109"/>
<accession>C5A5U9</accession>
<dbReference type="NCBIfam" id="NF004685">
    <property type="entry name" value="PRK06029.1"/>
    <property type="match status" value="1"/>
</dbReference>
<proteinExistence type="inferred from homology"/>
<sequence>MRIVVAITGASGSVYGVRLIETLRMLGHEVITLASKSGMAVARHELGIELKPDYNEDDLFAPPASGSYRFDAMVIAPCSMKTLASIANGITDNLITRAADVALKERRRLVLLIRETPLNVIHIENMLRVSRAGAIVMPASPGFYTKPKTLDDMVNFIIWRVLDQIGVNVNYPRWGEGP</sequence>
<dbReference type="SUPFAM" id="SSF52507">
    <property type="entry name" value="Homo-oligomeric flavin-containing Cys decarboxylases, HFCD"/>
    <property type="match status" value="1"/>
</dbReference>
<dbReference type="PATRIC" id="fig|593117.10.peg.1108"/>
<reference evidence="7 8" key="1">
    <citation type="journal article" date="2007" name="Genome Biol.">
        <title>Genome analysis and genome-wide proteomics of Thermococcus gammatolerans, the most radioresistant organism known amongst the Archaea.</title>
        <authorList>
            <person name="Zivanovic Y."/>
            <person name="Armengaud J."/>
            <person name="Lagorce A."/>
            <person name="Leplat C."/>
            <person name="Guerin P."/>
            <person name="Dutertre M."/>
            <person name="Anthouard V."/>
            <person name="Forterre P."/>
            <person name="Wincker P."/>
            <person name="Confalonieri F."/>
        </authorList>
    </citation>
    <scope>NUCLEOTIDE SEQUENCE [LARGE SCALE GENOMIC DNA]</scope>
    <source>
        <strain evidence="8">DSM 15229 / JCM 11827 / EJ3</strain>
    </source>
</reference>
<dbReference type="EC" id="2.5.1.129" evidence="5"/>
<keyword evidence="7" id="KW-0456">Lyase</keyword>
<evidence type="ECO:0000256" key="1">
    <source>
        <dbReference type="ARBA" id="ARBA00022602"/>
    </source>
</evidence>
<dbReference type="InterPro" id="IPR003382">
    <property type="entry name" value="Flavoprotein"/>
</dbReference>
<dbReference type="InterPro" id="IPR004507">
    <property type="entry name" value="UbiX-like"/>
</dbReference>
<evidence type="ECO:0000259" key="6">
    <source>
        <dbReference type="Pfam" id="PF02441"/>
    </source>
</evidence>
<evidence type="ECO:0000256" key="4">
    <source>
        <dbReference type="ARBA" id="ARBA00022679"/>
    </source>
</evidence>
<feature type="domain" description="Flavoprotein" evidence="6">
    <location>
        <begin position="1"/>
        <end position="164"/>
    </location>
</feature>
<keyword evidence="4 5" id="KW-0808">Transferase</keyword>